<dbReference type="HAMAP" id="MF_01521">
    <property type="entry name" value="MntP_pump"/>
    <property type="match status" value="1"/>
</dbReference>
<keyword evidence="10" id="KW-1185">Reference proteome</keyword>
<comment type="caution">
    <text evidence="9">The sequence shown here is derived from an EMBL/GenBank/DDBJ whole genome shotgun (WGS) entry which is preliminary data.</text>
</comment>
<feature type="transmembrane region" description="Helical" evidence="8">
    <location>
        <begin position="40"/>
        <end position="62"/>
    </location>
</feature>
<comment type="function">
    <text evidence="8">Probably functions as a manganese efflux pump.</text>
</comment>
<dbReference type="Pfam" id="PF02659">
    <property type="entry name" value="Mntp"/>
    <property type="match status" value="1"/>
</dbReference>
<name>A0A544QVY7_9FIRM</name>
<evidence type="ECO:0000256" key="2">
    <source>
        <dbReference type="ARBA" id="ARBA00022475"/>
    </source>
</evidence>
<keyword evidence="5 8" id="KW-0406">Ion transport</keyword>
<feature type="transmembrane region" description="Helical" evidence="8">
    <location>
        <begin position="6"/>
        <end position="28"/>
    </location>
</feature>
<evidence type="ECO:0000256" key="5">
    <source>
        <dbReference type="ARBA" id="ARBA00023065"/>
    </source>
</evidence>
<keyword evidence="1 8" id="KW-0813">Transport</keyword>
<dbReference type="OrthoDB" id="9811590at2"/>
<gene>
    <name evidence="8" type="primary">mntP</name>
    <name evidence="9" type="ORF">EXD82_04260</name>
</gene>
<dbReference type="RefSeq" id="WP_142535673.1">
    <property type="nucleotide sequence ID" value="NZ_SGJB01000006.1"/>
</dbReference>
<accession>A0A544QVY7</accession>
<keyword evidence="7 8" id="KW-0464">Manganese</keyword>
<dbReference type="PANTHER" id="PTHR35529">
    <property type="entry name" value="MANGANESE EFFLUX PUMP MNTP-RELATED"/>
    <property type="match status" value="1"/>
</dbReference>
<dbReference type="GO" id="GO:0005886">
    <property type="term" value="C:plasma membrane"/>
    <property type="evidence" value="ECO:0007669"/>
    <property type="project" value="UniProtKB-SubCell"/>
</dbReference>
<evidence type="ECO:0000256" key="3">
    <source>
        <dbReference type="ARBA" id="ARBA00022692"/>
    </source>
</evidence>
<feature type="transmembrane region" description="Helical" evidence="8">
    <location>
        <begin position="163"/>
        <end position="180"/>
    </location>
</feature>
<evidence type="ECO:0000313" key="10">
    <source>
        <dbReference type="Proteomes" id="UP000317863"/>
    </source>
</evidence>
<reference evidence="9 10" key="1">
    <citation type="submission" date="2019-02" db="EMBL/GenBank/DDBJ databases">
        <title>Peptostreptococcaceae bacterium ZHW00191 nov., a new bacterium isolated from the human gut.</title>
        <authorList>
            <person name="Zhou H.-W."/>
            <person name="Chen X.-J."/>
        </authorList>
    </citation>
    <scope>NUCLEOTIDE SEQUENCE [LARGE SCALE GENOMIC DNA]</scope>
    <source>
        <strain evidence="9 10">ZHW00191</strain>
    </source>
</reference>
<feature type="transmembrane region" description="Helical" evidence="8">
    <location>
        <begin position="97"/>
        <end position="118"/>
    </location>
</feature>
<dbReference type="GO" id="GO:0005384">
    <property type="term" value="F:manganese ion transmembrane transporter activity"/>
    <property type="evidence" value="ECO:0007669"/>
    <property type="project" value="UniProtKB-UniRule"/>
</dbReference>
<dbReference type="EMBL" id="SGJB01000006">
    <property type="protein sequence ID" value="TQQ84844.1"/>
    <property type="molecule type" value="Genomic_DNA"/>
</dbReference>
<dbReference type="Proteomes" id="UP000317863">
    <property type="component" value="Unassembled WGS sequence"/>
</dbReference>
<dbReference type="InterPro" id="IPR003810">
    <property type="entry name" value="Mntp/YtaF"/>
</dbReference>
<organism evidence="9 10">
    <name type="scientific">Peptacetobacter hominis</name>
    <dbReference type="NCBI Taxonomy" id="2743610"/>
    <lineage>
        <taxon>Bacteria</taxon>
        <taxon>Bacillati</taxon>
        <taxon>Bacillota</taxon>
        <taxon>Clostridia</taxon>
        <taxon>Peptostreptococcales</taxon>
        <taxon>Peptostreptococcaceae</taxon>
        <taxon>Peptacetobacter</taxon>
    </lineage>
</organism>
<keyword evidence="4 8" id="KW-1133">Transmembrane helix</keyword>
<comment type="subcellular location">
    <subcellularLocation>
        <location evidence="8">Cell membrane</location>
        <topology evidence="8">Multi-pass membrane protein</topology>
    </subcellularLocation>
</comment>
<dbReference type="PANTHER" id="PTHR35529:SF1">
    <property type="entry name" value="MANGANESE EFFLUX PUMP MNTP-RELATED"/>
    <property type="match status" value="1"/>
</dbReference>
<dbReference type="AlphaFoldDB" id="A0A544QVY7"/>
<keyword evidence="2 8" id="KW-1003">Cell membrane</keyword>
<keyword evidence="3 8" id="KW-0812">Transmembrane</keyword>
<dbReference type="InterPro" id="IPR022929">
    <property type="entry name" value="Put_MntP"/>
</dbReference>
<feature type="transmembrane region" description="Helical" evidence="8">
    <location>
        <begin position="68"/>
        <end position="85"/>
    </location>
</feature>
<protein>
    <recommendedName>
        <fullName evidence="8">Putative manganese efflux pump MntP</fullName>
    </recommendedName>
</protein>
<feature type="transmembrane region" description="Helical" evidence="8">
    <location>
        <begin position="130"/>
        <end position="151"/>
    </location>
</feature>
<evidence type="ECO:0000256" key="6">
    <source>
        <dbReference type="ARBA" id="ARBA00023136"/>
    </source>
</evidence>
<keyword evidence="6 8" id="KW-0472">Membrane</keyword>
<evidence type="ECO:0000256" key="8">
    <source>
        <dbReference type="HAMAP-Rule" id="MF_01521"/>
    </source>
</evidence>
<proteinExistence type="inferred from homology"/>
<evidence type="ECO:0000313" key="9">
    <source>
        <dbReference type="EMBL" id="TQQ84844.1"/>
    </source>
</evidence>
<evidence type="ECO:0000256" key="1">
    <source>
        <dbReference type="ARBA" id="ARBA00022448"/>
    </source>
</evidence>
<comment type="similarity">
    <text evidence="8">Belongs to the MntP (TC 9.B.29) family.</text>
</comment>
<sequence>MSTFEIFLTAIALSMDAFAVAVCKGLSLDRKNFRLSALTGLYFGGFQALMPVIGFFLAGIFSDKINSFDHWIAFILLGIIGANMIKESRDTSCEVSSPSFSFVVMTGLAIATSIDALAVGVTYSFLKVNILYAAIITGITTFVISTAGVYIGNIFGAKYKSKAEFAGGLVLVLLGTKILLQHLGIL</sequence>
<evidence type="ECO:0000256" key="4">
    <source>
        <dbReference type="ARBA" id="ARBA00022989"/>
    </source>
</evidence>
<evidence type="ECO:0000256" key="7">
    <source>
        <dbReference type="ARBA" id="ARBA00023211"/>
    </source>
</evidence>